<protein>
    <submittedName>
        <fullName evidence="1">Dihydrouridine synthase-domain-containing protein</fullName>
    </submittedName>
</protein>
<evidence type="ECO:0000313" key="1">
    <source>
        <dbReference type="EMBL" id="KAK9238851.1"/>
    </source>
</evidence>
<sequence>MTVSKPAAALSPAAKLSGRAFYESIGCPKKIVAPMVDQSELAWRKLSRRLGAELCYTPMLHARLFVTQEKYRNAMFDALDGHSSNDRPLIVQFCANEPDMLLQAAKLVETQCDAVDLNLGCPQNIARRGHYGSYLQDDWDLIYKLINNLHVNLSIPVTAKIRIFPSLEKTLAYARHVLSAGAQILTVHGRTREMKGQQTGLADWKVIRYLREQLPPETVIFANGNILYHEDINRCLEFTGVDAVMSAEGNLYNPAIFVKSITYKETVPTDYESVDELFPRVDHILRDYVEILKDTPGEASQIAAKSHLFRLLRPFLSQHTDIRSQVAAINKDSTIDDISMIARNVETVVKKLFEDDEVRAKDTVRRSDQSLDQSGAEYKDIPYWRVQPYFRPVNGQILFGGKRSLDECKEENEKQKEQKKE</sequence>
<proteinExistence type="predicted"/>
<accession>A0ACC3T5H2</accession>
<name>A0ACC3T5H2_LIPKO</name>
<evidence type="ECO:0000313" key="2">
    <source>
        <dbReference type="Proteomes" id="UP001433508"/>
    </source>
</evidence>
<reference evidence="2" key="1">
    <citation type="journal article" date="2024" name="Front. Bioeng. Biotechnol.">
        <title>Genome-scale model development and genomic sequencing of the oleaginous clade Lipomyces.</title>
        <authorList>
            <person name="Czajka J.J."/>
            <person name="Han Y."/>
            <person name="Kim J."/>
            <person name="Mondo S.J."/>
            <person name="Hofstad B.A."/>
            <person name="Robles A."/>
            <person name="Haridas S."/>
            <person name="Riley R."/>
            <person name="LaButti K."/>
            <person name="Pangilinan J."/>
            <person name="Andreopoulos W."/>
            <person name="Lipzen A."/>
            <person name="Yan J."/>
            <person name="Wang M."/>
            <person name="Ng V."/>
            <person name="Grigoriev I.V."/>
            <person name="Spatafora J.W."/>
            <person name="Magnuson J.K."/>
            <person name="Baker S.E."/>
            <person name="Pomraning K.R."/>
        </authorList>
    </citation>
    <scope>NUCLEOTIDE SEQUENCE [LARGE SCALE GENOMIC DNA]</scope>
    <source>
        <strain evidence="2">CBS 7786</strain>
    </source>
</reference>
<comment type="caution">
    <text evidence="1">The sequence shown here is derived from an EMBL/GenBank/DDBJ whole genome shotgun (WGS) entry which is preliminary data.</text>
</comment>
<organism evidence="1 2">
    <name type="scientific">Lipomyces kononenkoae</name>
    <name type="common">Yeast</name>
    <dbReference type="NCBI Taxonomy" id="34357"/>
    <lineage>
        <taxon>Eukaryota</taxon>
        <taxon>Fungi</taxon>
        <taxon>Dikarya</taxon>
        <taxon>Ascomycota</taxon>
        <taxon>Saccharomycotina</taxon>
        <taxon>Lipomycetes</taxon>
        <taxon>Lipomycetales</taxon>
        <taxon>Lipomycetaceae</taxon>
        <taxon>Lipomyces</taxon>
    </lineage>
</organism>
<dbReference type="EMBL" id="MU971351">
    <property type="protein sequence ID" value="KAK9238851.1"/>
    <property type="molecule type" value="Genomic_DNA"/>
</dbReference>
<gene>
    <name evidence="1" type="ORF">V1525DRAFT_399686</name>
</gene>
<dbReference type="Proteomes" id="UP001433508">
    <property type="component" value="Unassembled WGS sequence"/>
</dbReference>
<keyword evidence="2" id="KW-1185">Reference proteome</keyword>